<sequence length="1218" mass="134735">MGWTWTCFGGRKESVRRLNPDGRVRHKNGERLDSDTQIVNPSRNPSLATQNTTKLSARDTSAYEELFQPKQVVCGSLQGTKLFRRKTVRRNNSLGSSPCQNEAKKHTVKKGTAKAAEGDQSEVLVDQLQEEVETLRKKLAEEEAESRKLRNEVVYLRSCGVLQSPERISCGSIGRDSPSPGSFKDDRAQRHLQSWLGLTLSPSSRSNLEDQLRSMAAEEISKNPGKGLTNGQKALIVATRLWHYQAEDASQMKFESRDSYSPDTSSCFGNNLIQNQGTEDLLPQKDVHAEGGESKQISKDAPLAECDEESTLNAASFRQSLELRVSPDRSFIEERNIKAPLSYETHSFSFHPSSGKPPIEDETVIRKVASLSKQAKLSAREVEQIDSEFERYPAEADEHVEEEMEKCPVEEQVKFESPRRSSVPLNSRGAVPASHDARLYAGRQYDQVEEKLSRSPNSRTAAPNGSHPQPICDTLPVEDSDSSLRESDEASSPETELFPLPNSAPNSAEVTSDEDSPTSPSTPVLKTFFSARSGRMWQPLSPVKEVDSERSSVRSSVRDSSSVLSSRKDLTETDERGFSRESWSSETRSSSKSPLSSSQQEGNVEESFTTDGSVKTSDAPENHHFTTVASSRLNHQYDPRDDDRHFQADDSSNGEADTSVERSTTTNWTTSEDSLYSDDDILPIQCQSPDLSPQPLRSKFAKKAELKVEYPRDKYLRDAGLKVEELLLSSESFSTGPLDAQKEHLKSVESFTVMLEGHPAAPVYKLDGIPSSDAMISRDGPHPVLASIENLPTWIEHQGICVGSAKKGQLDVSVQAVKEEKGCTKKLQDVLVCVENQTKELSSLDIHQVEEEQSRPFYFDISDIERKEFFARNSDENPHHSSTVKYKNHRYSVSGDEASHILEGEITPSKNISKSSPASASQDEVECLLPSSGEIDVREYDAYSSTKRAVDVGVGSGAGGRHYSPRAQGRDSSVEVEADFAEKFIFKNAEMHAGHQGASAVLDFRLRMRSLDEAGEIRILNRDRVDPADNSVTSESSSSEGSVEETESLGESCSSNELRSPEVSKNSDAGSSFSRMTDGIDQSIESTLFTPPSSTKRSHETSFTYQRDSLPATEVEPHSPVRGLPSISPDDRPILGTVAAWWGSESSKSRAWWDGQGIPNSTSKYKEDQRVSWHTTPFETRLERALATQATTPTDLAMEGVLHLTLVHPQQGFLNSEL</sequence>
<keyword evidence="4" id="KW-1185">Reference proteome</keyword>
<feature type="compositionally biased region" description="Basic and acidic residues" evidence="2">
    <location>
        <begin position="566"/>
        <end position="579"/>
    </location>
</feature>
<feature type="compositionally biased region" description="Low complexity" evidence="2">
    <location>
        <begin position="580"/>
        <end position="598"/>
    </location>
</feature>
<feature type="compositionally biased region" description="Polar residues" evidence="2">
    <location>
        <begin position="1053"/>
        <end position="1075"/>
    </location>
</feature>
<dbReference type="Proteomes" id="UP001633002">
    <property type="component" value="Unassembled WGS sequence"/>
</dbReference>
<feature type="region of interest" description="Disordered" evidence="2">
    <location>
        <begin position="395"/>
        <end position="675"/>
    </location>
</feature>
<evidence type="ECO:0000256" key="2">
    <source>
        <dbReference type="SAM" id="MobiDB-lite"/>
    </source>
</evidence>
<dbReference type="EMBL" id="JBJQOH010000008">
    <property type="protein sequence ID" value="KAL3677538.1"/>
    <property type="molecule type" value="Genomic_DNA"/>
</dbReference>
<dbReference type="PANTHER" id="PTHR33318:SF7">
    <property type="entry name" value="PROTEIN JASON"/>
    <property type="match status" value="1"/>
</dbReference>
<keyword evidence="1" id="KW-0175">Coiled coil</keyword>
<name>A0ABD3GED1_9MARC</name>
<accession>A0ABD3GED1</accession>
<reference evidence="3 4" key="1">
    <citation type="submission" date="2024-09" db="EMBL/GenBank/DDBJ databases">
        <title>Chromosome-scale assembly of Riccia sorocarpa.</title>
        <authorList>
            <person name="Paukszto L."/>
        </authorList>
    </citation>
    <scope>NUCLEOTIDE SEQUENCE [LARGE SCALE GENOMIC DNA]</scope>
    <source>
        <strain evidence="3">LP-2024</strain>
        <tissue evidence="3">Aerial parts of the thallus</tissue>
    </source>
</reference>
<feature type="compositionally biased region" description="Polar residues" evidence="2">
    <location>
        <begin position="1083"/>
        <end position="1107"/>
    </location>
</feature>
<feature type="compositionally biased region" description="Polar residues" evidence="2">
    <location>
        <begin position="599"/>
        <end position="616"/>
    </location>
</feature>
<feature type="region of interest" description="Disordered" evidence="2">
    <location>
        <begin position="955"/>
        <end position="974"/>
    </location>
</feature>
<feature type="region of interest" description="Disordered" evidence="2">
    <location>
        <begin position="1027"/>
        <end position="1128"/>
    </location>
</feature>
<dbReference type="InterPro" id="IPR039300">
    <property type="entry name" value="JASON"/>
</dbReference>
<feature type="compositionally biased region" description="Low complexity" evidence="2">
    <location>
        <begin position="1031"/>
        <end position="1041"/>
    </location>
</feature>
<organism evidence="3 4">
    <name type="scientific">Riccia sorocarpa</name>
    <dbReference type="NCBI Taxonomy" id="122646"/>
    <lineage>
        <taxon>Eukaryota</taxon>
        <taxon>Viridiplantae</taxon>
        <taxon>Streptophyta</taxon>
        <taxon>Embryophyta</taxon>
        <taxon>Marchantiophyta</taxon>
        <taxon>Marchantiopsida</taxon>
        <taxon>Marchantiidae</taxon>
        <taxon>Marchantiales</taxon>
        <taxon>Ricciaceae</taxon>
        <taxon>Riccia</taxon>
    </lineage>
</organism>
<feature type="compositionally biased region" description="Polar residues" evidence="2">
    <location>
        <begin position="625"/>
        <end position="634"/>
    </location>
</feature>
<evidence type="ECO:0000256" key="1">
    <source>
        <dbReference type="SAM" id="Coils"/>
    </source>
</evidence>
<proteinExistence type="predicted"/>
<feature type="coiled-coil region" evidence="1">
    <location>
        <begin position="118"/>
        <end position="152"/>
    </location>
</feature>
<dbReference type="PANTHER" id="PTHR33318">
    <property type="entry name" value="ASPARTYL/GLUTAMYL-TRNA(ASN/GLN) AMIDOTRANSFERASE SUBUNIT"/>
    <property type="match status" value="1"/>
</dbReference>
<evidence type="ECO:0000313" key="3">
    <source>
        <dbReference type="EMBL" id="KAL3677538.1"/>
    </source>
</evidence>
<dbReference type="AlphaFoldDB" id="A0ABD3GED1"/>
<feature type="compositionally biased region" description="Polar residues" evidence="2">
    <location>
        <begin position="454"/>
        <end position="467"/>
    </location>
</feature>
<feature type="compositionally biased region" description="Basic and acidic residues" evidence="2">
    <location>
        <begin position="405"/>
        <end position="419"/>
    </location>
</feature>
<feature type="compositionally biased region" description="Basic and acidic residues" evidence="2">
    <location>
        <begin position="635"/>
        <end position="648"/>
    </location>
</feature>
<feature type="compositionally biased region" description="Low complexity" evidence="2">
    <location>
        <begin position="553"/>
        <end position="565"/>
    </location>
</feature>
<evidence type="ECO:0000313" key="4">
    <source>
        <dbReference type="Proteomes" id="UP001633002"/>
    </source>
</evidence>
<gene>
    <name evidence="3" type="ORF">R1sor_027486</name>
</gene>
<feature type="compositionally biased region" description="Polar residues" evidence="2">
    <location>
        <begin position="649"/>
        <end position="674"/>
    </location>
</feature>
<comment type="caution">
    <text evidence="3">The sequence shown here is derived from an EMBL/GenBank/DDBJ whole genome shotgun (WGS) entry which is preliminary data.</text>
</comment>
<protein>
    <submittedName>
        <fullName evidence="3">Uncharacterized protein</fullName>
    </submittedName>
</protein>